<name>A0A1I1H3Y5_NATHA</name>
<evidence type="ECO:0000313" key="2">
    <source>
        <dbReference type="EMBL" id="SFC18466.1"/>
    </source>
</evidence>
<dbReference type="Pfam" id="PF26047">
    <property type="entry name" value="DUF8015"/>
    <property type="match status" value="1"/>
</dbReference>
<dbReference type="RefSeq" id="WP_089788172.1">
    <property type="nucleotide sequence ID" value="NZ_FOKW01000005.1"/>
</dbReference>
<accession>A0A1I1H3Y5</accession>
<dbReference type="Proteomes" id="UP000199161">
    <property type="component" value="Unassembled WGS sequence"/>
</dbReference>
<proteinExistence type="predicted"/>
<organism evidence="2 3">
    <name type="scientific">Natronobacterium haloterrestre</name>
    <name type="common">Halobiforma haloterrestris</name>
    <dbReference type="NCBI Taxonomy" id="148448"/>
    <lineage>
        <taxon>Archaea</taxon>
        <taxon>Methanobacteriati</taxon>
        <taxon>Methanobacteriota</taxon>
        <taxon>Stenosarchaea group</taxon>
        <taxon>Halobacteria</taxon>
        <taxon>Halobacteriales</taxon>
        <taxon>Natrialbaceae</taxon>
        <taxon>Natronobacterium</taxon>
    </lineage>
</organism>
<keyword evidence="1" id="KW-1133">Transmembrane helix</keyword>
<dbReference type="InterPro" id="IPR058328">
    <property type="entry name" value="DUF8015"/>
</dbReference>
<keyword evidence="1" id="KW-0812">Transmembrane</keyword>
<dbReference type="AlphaFoldDB" id="A0A1I1H3Y5"/>
<evidence type="ECO:0000313" key="3">
    <source>
        <dbReference type="Proteomes" id="UP000199161"/>
    </source>
</evidence>
<keyword evidence="3" id="KW-1185">Reference proteome</keyword>
<reference evidence="3" key="1">
    <citation type="submission" date="2016-10" db="EMBL/GenBank/DDBJ databases">
        <authorList>
            <person name="Varghese N."/>
            <person name="Submissions S."/>
        </authorList>
    </citation>
    <scope>NUCLEOTIDE SEQUENCE [LARGE SCALE GENOMIC DNA]</scope>
    <source>
        <strain evidence="3">DSM 13078</strain>
    </source>
</reference>
<keyword evidence="1" id="KW-0472">Membrane</keyword>
<dbReference type="EMBL" id="FOKW01000005">
    <property type="protein sequence ID" value="SFC18466.1"/>
    <property type="molecule type" value="Genomic_DNA"/>
</dbReference>
<feature type="transmembrane region" description="Helical" evidence="1">
    <location>
        <begin position="29"/>
        <end position="48"/>
    </location>
</feature>
<evidence type="ECO:0000256" key="1">
    <source>
        <dbReference type="SAM" id="Phobius"/>
    </source>
</evidence>
<protein>
    <submittedName>
        <fullName evidence="2">Uncharacterized protein</fullName>
    </submittedName>
</protein>
<sequence>MHEKRIGRPQRDPFDALVDVLAAADRYDLLLGIVPVAFAVALVVAGVASLSMAQALLVAATVGVLVIVDACYLNPPTDQGST</sequence>
<feature type="transmembrane region" description="Helical" evidence="1">
    <location>
        <begin position="55"/>
        <end position="75"/>
    </location>
</feature>
<gene>
    <name evidence="2" type="ORF">SAMN05444422_105171</name>
</gene>